<dbReference type="PROSITE" id="PS51999">
    <property type="entry name" value="ZF_GRF"/>
    <property type="match status" value="1"/>
</dbReference>
<keyword evidence="3" id="KW-0862">Zinc</keyword>
<evidence type="ECO:0000256" key="1">
    <source>
        <dbReference type="ARBA" id="ARBA00022723"/>
    </source>
</evidence>
<reference evidence="7 8" key="1">
    <citation type="journal article" date="2023" name="Plants (Basel)">
        <title>Bridging the Gap: Combining Genomics and Transcriptomics Approaches to Understand Stylosanthes scabra, an Orphan Legume from the Brazilian Caatinga.</title>
        <authorList>
            <person name="Ferreira-Neto J.R.C."/>
            <person name="da Silva M.D."/>
            <person name="Binneck E."/>
            <person name="de Melo N.F."/>
            <person name="da Silva R.H."/>
            <person name="de Melo A.L.T.M."/>
            <person name="Pandolfi V."/>
            <person name="Bustamante F.O."/>
            <person name="Brasileiro-Vidal A.C."/>
            <person name="Benko-Iseppon A.M."/>
        </authorList>
    </citation>
    <scope>NUCLEOTIDE SEQUENCE [LARGE SCALE GENOMIC DNA]</scope>
    <source>
        <tissue evidence="7">Leaves</tissue>
    </source>
</reference>
<feature type="domain" description="GRF-type" evidence="6">
    <location>
        <begin position="12"/>
        <end position="53"/>
    </location>
</feature>
<evidence type="ECO:0000256" key="3">
    <source>
        <dbReference type="ARBA" id="ARBA00022833"/>
    </source>
</evidence>
<evidence type="ECO:0000256" key="2">
    <source>
        <dbReference type="ARBA" id="ARBA00022771"/>
    </source>
</evidence>
<accession>A0ABU6UYZ1</accession>
<keyword evidence="5" id="KW-1133">Transmembrane helix</keyword>
<dbReference type="Pfam" id="PF06839">
    <property type="entry name" value="Zn_ribbon_GRF"/>
    <property type="match status" value="1"/>
</dbReference>
<name>A0ABU6UYZ1_9FABA</name>
<dbReference type="Proteomes" id="UP001341840">
    <property type="component" value="Unassembled WGS sequence"/>
</dbReference>
<evidence type="ECO:0000256" key="4">
    <source>
        <dbReference type="PROSITE-ProRule" id="PRU01343"/>
    </source>
</evidence>
<sequence length="135" mass="15763">MKNQQMNLAGRCFCGKTVLLLKSSTSSNPGRWFIHCPMWKTRYCKYFAWVDEIDGGWEGLAQALILIANEKPCGLSHPEDNENAQLTRFRDIETKIVMKMKKIHEEIRCVRVFIVVNLFFLFAYVGFNLLQVFKH</sequence>
<dbReference type="InterPro" id="IPR010666">
    <property type="entry name" value="Znf_GRF"/>
</dbReference>
<feature type="transmembrane region" description="Helical" evidence="5">
    <location>
        <begin position="109"/>
        <end position="130"/>
    </location>
</feature>
<keyword evidence="5" id="KW-0472">Membrane</keyword>
<comment type="caution">
    <text evidence="7">The sequence shown here is derived from an EMBL/GenBank/DDBJ whole genome shotgun (WGS) entry which is preliminary data.</text>
</comment>
<evidence type="ECO:0000313" key="8">
    <source>
        <dbReference type="Proteomes" id="UP001341840"/>
    </source>
</evidence>
<gene>
    <name evidence="7" type="ORF">PIB30_098381</name>
</gene>
<protein>
    <recommendedName>
        <fullName evidence="6">GRF-type domain-containing protein</fullName>
    </recommendedName>
</protein>
<evidence type="ECO:0000313" key="7">
    <source>
        <dbReference type="EMBL" id="MED6165311.1"/>
    </source>
</evidence>
<proteinExistence type="predicted"/>
<keyword evidence="5" id="KW-0812">Transmembrane</keyword>
<evidence type="ECO:0000259" key="6">
    <source>
        <dbReference type="PROSITE" id="PS51999"/>
    </source>
</evidence>
<organism evidence="7 8">
    <name type="scientific">Stylosanthes scabra</name>
    <dbReference type="NCBI Taxonomy" id="79078"/>
    <lineage>
        <taxon>Eukaryota</taxon>
        <taxon>Viridiplantae</taxon>
        <taxon>Streptophyta</taxon>
        <taxon>Embryophyta</taxon>
        <taxon>Tracheophyta</taxon>
        <taxon>Spermatophyta</taxon>
        <taxon>Magnoliopsida</taxon>
        <taxon>eudicotyledons</taxon>
        <taxon>Gunneridae</taxon>
        <taxon>Pentapetalae</taxon>
        <taxon>rosids</taxon>
        <taxon>fabids</taxon>
        <taxon>Fabales</taxon>
        <taxon>Fabaceae</taxon>
        <taxon>Papilionoideae</taxon>
        <taxon>50 kb inversion clade</taxon>
        <taxon>dalbergioids sensu lato</taxon>
        <taxon>Dalbergieae</taxon>
        <taxon>Pterocarpus clade</taxon>
        <taxon>Stylosanthes</taxon>
    </lineage>
</organism>
<dbReference type="EMBL" id="JASCZI010123339">
    <property type="protein sequence ID" value="MED6165311.1"/>
    <property type="molecule type" value="Genomic_DNA"/>
</dbReference>
<keyword evidence="8" id="KW-1185">Reference proteome</keyword>
<keyword evidence="2 4" id="KW-0863">Zinc-finger</keyword>
<keyword evidence="1" id="KW-0479">Metal-binding</keyword>
<evidence type="ECO:0000256" key="5">
    <source>
        <dbReference type="SAM" id="Phobius"/>
    </source>
</evidence>